<dbReference type="RefSeq" id="WP_113030623.1">
    <property type="nucleotide sequence ID" value="NZ_QMFB01000004.1"/>
</dbReference>
<feature type="transmembrane region" description="Helical" evidence="6">
    <location>
        <begin position="139"/>
        <end position="164"/>
    </location>
</feature>
<dbReference type="PROSITE" id="PS50928">
    <property type="entry name" value="ABC_TM1"/>
    <property type="match status" value="1"/>
</dbReference>
<accession>A0A329MPK7</accession>
<comment type="similarity">
    <text evidence="6">Belongs to the binding-protein-dependent transport system permease family.</text>
</comment>
<dbReference type="AlphaFoldDB" id="A0A329MPK7"/>
<dbReference type="Pfam" id="PF00528">
    <property type="entry name" value="BPD_transp_1"/>
    <property type="match status" value="1"/>
</dbReference>
<dbReference type="CDD" id="cd06261">
    <property type="entry name" value="TM_PBP2"/>
    <property type="match status" value="1"/>
</dbReference>
<protein>
    <submittedName>
        <fullName evidence="8">Sugar ABC transporter permease</fullName>
    </submittedName>
</protein>
<keyword evidence="2 6" id="KW-0813">Transport</keyword>
<keyword evidence="4 6" id="KW-1133">Transmembrane helix</keyword>
<dbReference type="GO" id="GO:0005886">
    <property type="term" value="C:plasma membrane"/>
    <property type="evidence" value="ECO:0007669"/>
    <property type="project" value="UniProtKB-SubCell"/>
</dbReference>
<evidence type="ECO:0000256" key="1">
    <source>
        <dbReference type="ARBA" id="ARBA00004141"/>
    </source>
</evidence>
<dbReference type="GO" id="GO:0055085">
    <property type="term" value="P:transmembrane transport"/>
    <property type="evidence" value="ECO:0007669"/>
    <property type="project" value="InterPro"/>
</dbReference>
<comment type="subcellular location">
    <subcellularLocation>
        <location evidence="6">Cell membrane</location>
        <topology evidence="6">Multi-pass membrane protein</topology>
    </subcellularLocation>
    <subcellularLocation>
        <location evidence="1">Membrane</location>
        <topology evidence="1">Multi-pass membrane protein</topology>
    </subcellularLocation>
</comment>
<dbReference type="SUPFAM" id="SSF161098">
    <property type="entry name" value="MetI-like"/>
    <property type="match status" value="1"/>
</dbReference>
<evidence type="ECO:0000256" key="5">
    <source>
        <dbReference type="ARBA" id="ARBA00023136"/>
    </source>
</evidence>
<sequence length="321" mass="36764">MAEISVENKGTYSRVVRRSRWDKIVRTIKEYKWMYLMLIPGMLYYLCFKYLPMFGLLIAFKEYSLTKGVLGSPWVGLHYFKEIFQSHDFYILLRNTLVISVFKIVLGMAPDIILALILNEVGSKWFKRTIQTISYMPHFLSWVIIYGLALAFLAPADGVINEWIKGLGGEPIDFLTSKDWFRPILYITQIWKEIGFGAIIYLAALTSIDPTLYEAAIVDGAGRWRRIWHVTLPGIRSVIILLLIIRLGSILDAGFGQVYIFLNARVYEVGDIIDTWVFRRGLEEMQFSFAAAVGLFKSFIGLILVVGANKLAKKMDDSGIW</sequence>
<dbReference type="Gene3D" id="1.10.3720.10">
    <property type="entry name" value="MetI-like"/>
    <property type="match status" value="1"/>
</dbReference>
<feature type="transmembrane region" description="Helical" evidence="6">
    <location>
        <begin position="287"/>
        <end position="308"/>
    </location>
</feature>
<dbReference type="PANTHER" id="PTHR43496:SF1">
    <property type="entry name" value="POLYGALACTURONAN_RHAMNOGALACTURONAN TRANSPORT SYSTEM PERMEASE PROTEIN YTEP"/>
    <property type="match status" value="1"/>
</dbReference>
<evidence type="ECO:0000256" key="2">
    <source>
        <dbReference type="ARBA" id="ARBA00022448"/>
    </source>
</evidence>
<evidence type="ECO:0000313" key="9">
    <source>
        <dbReference type="Proteomes" id="UP000250369"/>
    </source>
</evidence>
<dbReference type="OrthoDB" id="9785836at2"/>
<keyword evidence="5 6" id="KW-0472">Membrane</keyword>
<dbReference type="InterPro" id="IPR035906">
    <property type="entry name" value="MetI-like_sf"/>
</dbReference>
<comment type="caution">
    <text evidence="8">The sequence shown here is derived from an EMBL/GenBank/DDBJ whole genome shotgun (WGS) entry which is preliminary data.</text>
</comment>
<gene>
    <name evidence="8" type="ORF">DQG23_09705</name>
</gene>
<feature type="transmembrane region" description="Helical" evidence="6">
    <location>
        <begin position="33"/>
        <end position="60"/>
    </location>
</feature>
<keyword evidence="9" id="KW-1185">Reference proteome</keyword>
<feature type="domain" description="ABC transmembrane type-1" evidence="7">
    <location>
        <begin position="93"/>
        <end position="308"/>
    </location>
</feature>
<reference evidence="8 9" key="1">
    <citation type="journal article" date="2009" name="Int. J. Syst. Evol. Microbiol.">
        <title>Paenibacillus contaminans sp. nov., isolated from a contaminated laboratory plate.</title>
        <authorList>
            <person name="Chou J.H."/>
            <person name="Lee J.H."/>
            <person name="Lin M.C."/>
            <person name="Chang P.S."/>
            <person name="Arun A.B."/>
            <person name="Young C.C."/>
            <person name="Chen W.M."/>
        </authorList>
    </citation>
    <scope>NUCLEOTIDE SEQUENCE [LARGE SCALE GENOMIC DNA]</scope>
    <source>
        <strain evidence="8 9">CKOBP-6</strain>
    </source>
</reference>
<proteinExistence type="inferred from homology"/>
<evidence type="ECO:0000259" key="7">
    <source>
        <dbReference type="PROSITE" id="PS50928"/>
    </source>
</evidence>
<dbReference type="PANTHER" id="PTHR43496">
    <property type="entry name" value="PROTEIN LPLB"/>
    <property type="match status" value="1"/>
</dbReference>
<organism evidence="8 9">
    <name type="scientific">Paenibacillus contaminans</name>
    <dbReference type="NCBI Taxonomy" id="450362"/>
    <lineage>
        <taxon>Bacteria</taxon>
        <taxon>Bacillati</taxon>
        <taxon>Bacillota</taxon>
        <taxon>Bacilli</taxon>
        <taxon>Bacillales</taxon>
        <taxon>Paenibacillaceae</taxon>
        <taxon>Paenibacillus</taxon>
    </lineage>
</organism>
<dbReference type="EMBL" id="QMFB01000004">
    <property type="protein sequence ID" value="RAV21532.1"/>
    <property type="molecule type" value="Genomic_DNA"/>
</dbReference>
<evidence type="ECO:0000256" key="6">
    <source>
        <dbReference type="RuleBase" id="RU363032"/>
    </source>
</evidence>
<dbReference type="Proteomes" id="UP000250369">
    <property type="component" value="Unassembled WGS sequence"/>
</dbReference>
<evidence type="ECO:0000256" key="3">
    <source>
        <dbReference type="ARBA" id="ARBA00022692"/>
    </source>
</evidence>
<name>A0A329MPK7_9BACL</name>
<keyword evidence="3 6" id="KW-0812">Transmembrane</keyword>
<feature type="transmembrane region" description="Helical" evidence="6">
    <location>
        <begin position="97"/>
        <end position="118"/>
    </location>
</feature>
<evidence type="ECO:0000256" key="4">
    <source>
        <dbReference type="ARBA" id="ARBA00022989"/>
    </source>
</evidence>
<evidence type="ECO:0000313" key="8">
    <source>
        <dbReference type="EMBL" id="RAV21532.1"/>
    </source>
</evidence>
<dbReference type="InterPro" id="IPR000515">
    <property type="entry name" value="MetI-like"/>
</dbReference>